<evidence type="ECO:0000313" key="2">
    <source>
        <dbReference type="EMBL" id="KKL18571.1"/>
    </source>
</evidence>
<keyword evidence="1" id="KW-0812">Transmembrane</keyword>
<sequence length="57" mass="5905">MKRAVVGFFVGVGLYGVARLFGLSGLPVAAIIVLSVAAGASLTLWIEDSALKEARDQ</sequence>
<proteinExistence type="predicted"/>
<evidence type="ECO:0000256" key="1">
    <source>
        <dbReference type="SAM" id="Phobius"/>
    </source>
</evidence>
<protein>
    <submittedName>
        <fullName evidence="2">Uncharacterized protein</fullName>
    </submittedName>
</protein>
<keyword evidence="1" id="KW-1133">Transmembrane helix</keyword>
<accession>A0A0F9DLK9</accession>
<name>A0A0F9DLK9_9ZZZZ</name>
<dbReference type="AlphaFoldDB" id="A0A0F9DLK9"/>
<gene>
    <name evidence="2" type="ORF">LCGC14_2474200</name>
</gene>
<comment type="caution">
    <text evidence="2">The sequence shown here is derived from an EMBL/GenBank/DDBJ whole genome shotgun (WGS) entry which is preliminary data.</text>
</comment>
<keyword evidence="1" id="KW-0472">Membrane</keyword>
<reference evidence="2" key="1">
    <citation type="journal article" date="2015" name="Nature">
        <title>Complex archaea that bridge the gap between prokaryotes and eukaryotes.</title>
        <authorList>
            <person name="Spang A."/>
            <person name="Saw J.H."/>
            <person name="Jorgensen S.L."/>
            <person name="Zaremba-Niedzwiedzka K."/>
            <person name="Martijn J."/>
            <person name="Lind A.E."/>
            <person name="van Eijk R."/>
            <person name="Schleper C."/>
            <person name="Guy L."/>
            <person name="Ettema T.J."/>
        </authorList>
    </citation>
    <scope>NUCLEOTIDE SEQUENCE</scope>
</reference>
<organism evidence="2">
    <name type="scientific">marine sediment metagenome</name>
    <dbReference type="NCBI Taxonomy" id="412755"/>
    <lineage>
        <taxon>unclassified sequences</taxon>
        <taxon>metagenomes</taxon>
        <taxon>ecological metagenomes</taxon>
    </lineage>
</organism>
<feature type="transmembrane region" description="Helical" evidence="1">
    <location>
        <begin position="28"/>
        <end position="46"/>
    </location>
</feature>
<dbReference type="EMBL" id="LAZR01038817">
    <property type="protein sequence ID" value="KKL18571.1"/>
    <property type="molecule type" value="Genomic_DNA"/>
</dbReference>